<protein>
    <submittedName>
        <fullName evidence="5">Trypsin</fullName>
    </submittedName>
</protein>
<dbReference type="InterPro" id="IPR007110">
    <property type="entry name" value="Ig-like_dom"/>
</dbReference>
<feature type="domain" description="Peptidase S1" evidence="3">
    <location>
        <begin position="20"/>
        <end position="278"/>
    </location>
</feature>
<dbReference type="SUPFAM" id="SSF50494">
    <property type="entry name" value="Trypsin-like serine proteases"/>
    <property type="match status" value="1"/>
</dbReference>
<evidence type="ECO:0000313" key="5">
    <source>
        <dbReference type="EMBL" id="RKQ86707.1"/>
    </source>
</evidence>
<comment type="caution">
    <text evidence="5">The sequence shown here is derived from an EMBL/GenBank/DDBJ whole genome shotgun (WGS) entry which is preliminary data.</text>
</comment>
<gene>
    <name evidence="5" type="ORF">C8N24_4722</name>
</gene>
<dbReference type="OrthoDB" id="5243523at2"/>
<dbReference type="InterPro" id="IPR043504">
    <property type="entry name" value="Peptidase_S1_PA_chymotrypsin"/>
</dbReference>
<dbReference type="GO" id="GO:0004252">
    <property type="term" value="F:serine-type endopeptidase activity"/>
    <property type="evidence" value="ECO:0007669"/>
    <property type="project" value="InterPro"/>
</dbReference>
<dbReference type="InterPro" id="IPR001254">
    <property type="entry name" value="Trypsin_dom"/>
</dbReference>
<evidence type="ECO:0000313" key="6">
    <source>
        <dbReference type="Proteomes" id="UP000278962"/>
    </source>
</evidence>
<evidence type="ECO:0000256" key="1">
    <source>
        <dbReference type="ARBA" id="ARBA00023157"/>
    </source>
</evidence>
<dbReference type="PANTHER" id="PTHR24256">
    <property type="entry name" value="TRYPTASE-RELATED"/>
    <property type="match status" value="1"/>
</dbReference>
<reference evidence="5 6" key="1">
    <citation type="submission" date="2018-10" db="EMBL/GenBank/DDBJ databases">
        <title>Genomic Encyclopedia of Archaeal and Bacterial Type Strains, Phase II (KMG-II): from individual species to whole genera.</title>
        <authorList>
            <person name="Goeker M."/>
        </authorList>
    </citation>
    <scope>NUCLEOTIDE SEQUENCE [LARGE SCALE GENOMIC DNA]</scope>
    <source>
        <strain evidence="5 6">DSM 14954</strain>
    </source>
</reference>
<evidence type="ECO:0000259" key="4">
    <source>
        <dbReference type="PROSITE" id="PS50835"/>
    </source>
</evidence>
<feature type="chain" id="PRO_5024993755" evidence="2">
    <location>
        <begin position="20"/>
        <end position="326"/>
    </location>
</feature>
<dbReference type="Gene3D" id="2.40.10.10">
    <property type="entry name" value="Trypsin-like serine proteases"/>
    <property type="match status" value="1"/>
</dbReference>
<dbReference type="AlphaFoldDB" id="A0A660KYD3"/>
<dbReference type="InterPro" id="IPR033116">
    <property type="entry name" value="TRYPSIN_SER"/>
</dbReference>
<dbReference type="EMBL" id="RBIL01000002">
    <property type="protein sequence ID" value="RKQ86707.1"/>
    <property type="molecule type" value="Genomic_DNA"/>
</dbReference>
<accession>A0A660KYD3</accession>
<dbReference type="RefSeq" id="WP_121254664.1">
    <property type="nucleotide sequence ID" value="NZ_RBIL01000002.1"/>
</dbReference>
<evidence type="ECO:0000259" key="3">
    <source>
        <dbReference type="PROSITE" id="PS50240"/>
    </source>
</evidence>
<dbReference type="GO" id="GO:0006508">
    <property type="term" value="P:proteolysis"/>
    <property type="evidence" value="ECO:0007669"/>
    <property type="project" value="InterPro"/>
</dbReference>
<dbReference type="Pfam" id="PF00089">
    <property type="entry name" value="Trypsin"/>
    <property type="match status" value="1"/>
</dbReference>
<dbReference type="PROSITE" id="PS50835">
    <property type="entry name" value="IG_LIKE"/>
    <property type="match status" value="1"/>
</dbReference>
<dbReference type="InterPro" id="IPR009003">
    <property type="entry name" value="Peptidase_S1_PA"/>
</dbReference>
<evidence type="ECO:0000256" key="2">
    <source>
        <dbReference type="SAM" id="SignalP"/>
    </source>
</evidence>
<dbReference type="InterPro" id="IPR001314">
    <property type="entry name" value="Peptidase_S1A"/>
</dbReference>
<organism evidence="5 6">
    <name type="scientific">Solirubrobacter pauli</name>
    <dbReference type="NCBI Taxonomy" id="166793"/>
    <lineage>
        <taxon>Bacteria</taxon>
        <taxon>Bacillati</taxon>
        <taxon>Actinomycetota</taxon>
        <taxon>Thermoleophilia</taxon>
        <taxon>Solirubrobacterales</taxon>
        <taxon>Solirubrobacteraceae</taxon>
        <taxon>Solirubrobacter</taxon>
    </lineage>
</organism>
<dbReference type="PROSITE" id="PS50240">
    <property type="entry name" value="TRYPSIN_DOM"/>
    <property type="match status" value="1"/>
</dbReference>
<name>A0A660KYD3_9ACTN</name>
<dbReference type="SMART" id="SM00020">
    <property type="entry name" value="Tryp_SPc"/>
    <property type="match status" value="1"/>
</dbReference>
<dbReference type="Proteomes" id="UP000278962">
    <property type="component" value="Unassembled WGS sequence"/>
</dbReference>
<dbReference type="InterPro" id="IPR051487">
    <property type="entry name" value="Ser/Thr_Proteases_Immune/Dev"/>
</dbReference>
<feature type="domain" description="Ig-like" evidence="4">
    <location>
        <begin position="236"/>
        <end position="322"/>
    </location>
</feature>
<keyword evidence="6" id="KW-1185">Reference proteome</keyword>
<keyword evidence="2" id="KW-0732">Signal</keyword>
<sequence>MLLRLTLLLTVLLAAPAHAVVNGQPLAPSKAPWFVPAGICGATLIAPDRLATAAHCVDPVDLADFERVKVGSETRRGVAVALPPTWRERSAGFARDDVAIIRLDRPVTGVKPVPLATSTPAKVRILGQGKRAWDAPTGRTPLRQATLTTLSDGACGPKWKGTKYAKRFEAASEVCAGGKASVCAGDSGGPMIGGTLAAPVLVGIISWTGPRCGEDKLPSVSAEAAHYADFLLAAEPVWAPVAAGPTTITRAGDTLTCSAAWTIAPDDVRFRWRRRERGKTTYEFTTVGSGATYTVTAKDRGALLDCGALGSNAGGRSEAAPSAVRA</sequence>
<dbReference type="PRINTS" id="PR00722">
    <property type="entry name" value="CHYMOTRYPSIN"/>
</dbReference>
<proteinExistence type="predicted"/>
<feature type="signal peptide" evidence="2">
    <location>
        <begin position="1"/>
        <end position="19"/>
    </location>
</feature>
<keyword evidence="1" id="KW-1015">Disulfide bond</keyword>
<dbReference type="PROSITE" id="PS00135">
    <property type="entry name" value="TRYPSIN_SER"/>
    <property type="match status" value="1"/>
</dbReference>